<feature type="domain" description="Protein kinase" evidence="18">
    <location>
        <begin position="573"/>
        <end position="853"/>
    </location>
</feature>
<evidence type="ECO:0000256" key="5">
    <source>
        <dbReference type="ARBA" id="ARBA00022679"/>
    </source>
</evidence>
<dbReference type="PROSITE" id="PS00108">
    <property type="entry name" value="PROTEIN_KINASE_ST"/>
    <property type="match status" value="1"/>
</dbReference>
<dbReference type="Pfam" id="PF11721">
    <property type="entry name" value="Malectin"/>
    <property type="match status" value="1"/>
</dbReference>
<gene>
    <name evidence="19" type="ORF">HUJ06_008359</name>
</gene>
<evidence type="ECO:0000256" key="14">
    <source>
        <dbReference type="ARBA" id="ARBA00023170"/>
    </source>
</evidence>
<keyword evidence="4" id="KW-0597">Phosphoprotein</keyword>
<dbReference type="InterPro" id="IPR000719">
    <property type="entry name" value="Prot_kinase_dom"/>
</dbReference>
<dbReference type="FunFam" id="3.80.10.10:FF:001026">
    <property type="entry name" value="Putative leucine-rich repeat receptor-like serine/threonine-protein kinase isoform A"/>
    <property type="match status" value="1"/>
</dbReference>
<keyword evidence="7" id="KW-0732">Signal</keyword>
<dbReference type="Proteomes" id="UP000607653">
    <property type="component" value="Unassembled WGS sequence"/>
</dbReference>
<evidence type="ECO:0000259" key="18">
    <source>
        <dbReference type="PROSITE" id="PS50011"/>
    </source>
</evidence>
<keyword evidence="8" id="KW-0677">Repeat</keyword>
<evidence type="ECO:0000256" key="1">
    <source>
        <dbReference type="ARBA" id="ARBA00004167"/>
    </source>
</evidence>
<evidence type="ECO:0000256" key="11">
    <source>
        <dbReference type="ARBA" id="ARBA00022840"/>
    </source>
</evidence>
<evidence type="ECO:0000256" key="16">
    <source>
        <dbReference type="PROSITE-ProRule" id="PRU10141"/>
    </source>
</evidence>
<dbReference type="EMBL" id="DUZY01000004">
    <property type="protein sequence ID" value="DAD37718.1"/>
    <property type="molecule type" value="Genomic_DNA"/>
</dbReference>
<dbReference type="FunFam" id="1.10.510.10:FF:000044">
    <property type="entry name" value="Putative LRR receptor-like serine/threonine-protein kinase"/>
    <property type="match status" value="1"/>
</dbReference>
<dbReference type="PANTHER" id="PTHR48006">
    <property type="entry name" value="LEUCINE-RICH REPEAT-CONTAINING PROTEIN DDB_G0281931-RELATED"/>
    <property type="match status" value="1"/>
</dbReference>
<evidence type="ECO:0000256" key="6">
    <source>
        <dbReference type="ARBA" id="ARBA00022692"/>
    </source>
</evidence>
<dbReference type="Gene3D" id="3.30.200.20">
    <property type="entry name" value="Phosphorylase Kinase, domain 1"/>
    <property type="match status" value="1"/>
</dbReference>
<keyword evidence="12 17" id="KW-1133">Transmembrane helix</keyword>
<dbReference type="SUPFAM" id="SSF52058">
    <property type="entry name" value="L domain-like"/>
    <property type="match status" value="1"/>
</dbReference>
<keyword evidence="20" id="KW-1185">Reference proteome</keyword>
<evidence type="ECO:0000256" key="3">
    <source>
        <dbReference type="ARBA" id="ARBA00022527"/>
    </source>
</evidence>
<reference evidence="19 20" key="1">
    <citation type="journal article" date="2020" name="Mol. Biol. Evol.">
        <title>Distinct Expression and Methylation Patterns for Genes with Different Fates following a Single Whole-Genome Duplication in Flowering Plants.</title>
        <authorList>
            <person name="Shi T."/>
            <person name="Rahmani R.S."/>
            <person name="Gugger P.F."/>
            <person name="Wang M."/>
            <person name="Li H."/>
            <person name="Zhang Y."/>
            <person name="Li Z."/>
            <person name="Wang Q."/>
            <person name="Van de Peer Y."/>
            <person name="Marchal K."/>
            <person name="Chen J."/>
        </authorList>
    </citation>
    <scope>NUCLEOTIDE SEQUENCE [LARGE SCALE GENOMIC DNA]</scope>
    <source>
        <tissue evidence="19">Leaf</tissue>
    </source>
</reference>
<dbReference type="InterPro" id="IPR017441">
    <property type="entry name" value="Protein_kinase_ATP_BS"/>
</dbReference>
<keyword evidence="9 16" id="KW-0547">Nucleotide-binding</keyword>
<evidence type="ECO:0000256" key="9">
    <source>
        <dbReference type="ARBA" id="ARBA00022741"/>
    </source>
</evidence>
<dbReference type="SMART" id="SM00220">
    <property type="entry name" value="S_TKc"/>
    <property type="match status" value="1"/>
</dbReference>
<dbReference type="FunFam" id="3.80.10.10:FF:000433">
    <property type="entry name" value="Putative LRR receptor-like serine/threonine-protein kinase isoform A"/>
    <property type="match status" value="1"/>
</dbReference>
<dbReference type="GO" id="GO:0016020">
    <property type="term" value="C:membrane"/>
    <property type="evidence" value="ECO:0007669"/>
    <property type="project" value="UniProtKB-SubCell"/>
</dbReference>
<dbReference type="SUPFAM" id="SSF56112">
    <property type="entry name" value="Protein kinase-like (PK-like)"/>
    <property type="match status" value="1"/>
</dbReference>
<keyword evidence="5" id="KW-0808">Transferase</keyword>
<comment type="subcellular location">
    <subcellularLocation>
        <location evidence="1">Membrane</location>
        <topology evidence="1">Single-pass membrane protein</topology>
    </subcellularLocation>
</comment>
<dbReference type="InterPro" id="IPR051824">
    <property type="entry name" value="LRR_Rcpt-Like_S/T_Kinase"/>
</dbReference>
<dbReference type="FunFam" id="3.30.200.20:FF:000217">
    <property type="entry name" value="probable LRR receptor-like serine/threonine-protein kinase At1g53430"/>
    <property type="match status" value="1"/>
</dbReference>
<dbReference type="InterPro" id="IPR001245">
    <property type="entry name" value="Ser-Thr/Tyr_kinase_cat_dom"/>
</dbReference>
<dbReference type="InterPro" id="IPR032675">
    <property type="entry name" value="LRR_dom_sf"/>
</dbReference>
<dbReference type="PROSITE" id="PS50011">
    <property type="entry name" value="PROTEIN_KINASE_DOM"/>
    <property type="match status" value="1"/>
</dbReference>
<evidence type="ECO:0000256" key="8">
    <source>
        <dbReference type="ARBA" id="ARBA00022737"/>
    </source>
</evidence>
<protein>
    <recommendedName>
        <fullName evidence="2">non-specific serine/threonine protein kinase</fullName>
        <ecNumber evidence="2">2.7.11.1</ecNumber>
    </recommendedName>
</protein>
<evidence type="ECO:0000256" key="15">
    <source>
        <dbReference type="ARBA" id="ARBA00023180"/>
    </source>
</evidence>
<accession>A0A822Z894</accession>
<dbReference type="Pfam" id="PF23598">
    <property type="entry name" value="LRR_14"/>
    <property type="match status" value="1"/>
</dbReference>
<feature type="binding site" evidence="16">
    <location>
        <position position="602"/>
    </location>
    <ligand>
        <name>ATP</name>
        <dbReference type="ChEBI" id="CHEBI:30616"/>
    </ligand>
</feature>
<dbReference type="EC" id="2.7.11.1" evidence="2"/>
<evidence type="ECO:0000256" key="2">
    <source>
        <dbReference type="ARBA" id="ARBA00012513"/>
    </source>
</evidence>
<dbReference type="PANTHER" id="PTHR48006:SF52">
    <property type="entry name" value="PROTEIN KINASE DOMAIN-CONTAINING PROTEIN"/>
    <property type="match status" value="1"/>
</dbReference>
<dbReference type="Gene3D" id="1.10.510.10">
    <property type="entry name" value="Transferase(Phosphotransferase) domain 1"/>
    <property type="match status" value="1"/>
</dbReference>
<dbReference type="Gene3D" id="3.80.10.10">
    <property type="entry name" value="Ribonuclease Inhibitor"/>
    <property type="match status" value="2"/>
</dbReference>
<dbReference type="CDD" id="cd14066">
    <property type="entry name" value="STKc_IRAK"/>
    <property type="match status" value="1"/>
</dbReference>
<name>A0A822Z894_NELNU</name>
<evidence type="ECO:0000256" key="17">
    <source>
        <dbReference type="SAM" id="Phobius"/>
    </source>
</evidence>
<evidence type="ECO:0000256" key="12">
    <source>
        <dbReference type="ARBA" id="ARBA00022989"/>
    </source>
</evidence>
<dbReference type="AlphaFoldDB" id="A0A822Z894"/>
<keyword evidence="10" id="KW-0418">Kinase</keyword>
<proteinExistence type="predicted"/>
<keyword evidence="3" id="KW-0723">Serine/threonine-protein kinase</keyword>
<dbReference type="GO" id="GO:0004674">
    <property type="term" value="F:protein serine/threonine kinase activity"/>
    <property type="evidence" value="ECO:0007669"/>
    <property type="project" value="UniProtKB-KW"/>
</dbReference>
<keyword evidence="15" id="KW-0325">Glycoprotein</keyword>
<organism evidence="19 20">
    <name type="scientific">Nelumbo nucifera</name>
    <name type="common">Sacred lotus</name>
    <dbReference type="NCBI Taxonomy" id="4432"/>
    <lineage>
        <taxon>Eukaryota</taxon>
        <taxon>Viridiplantae</taxon>
        <taxon>Streptophyta</taxon>
        <taxon>Embryophyta</taxon>
        <taxon>Tracheophyta</taxon>
        <taxon>Spermatophyta</taxon>
        <taxon>Magnoliopsida</taxon>
        <taxon>Proteales</taxon>
        <taxon>Nelumbonaceae</taxon>
        <taxon>Nelumbo</taxon>
    </lineage>
</organism>
<evidence type="ECO:0000256" key="10">
    <source>
        <dbReference type="ARBA" id="ARBA00022777"/>
    </source>
</evidence>
<evidence type="ECO:0000313" key="20">
    <source>
        <dbReference type="Proteomes" id="UP000607653"/>
    </source>
</evidence>
<dbReference type="Pfam" id="PF07714">
    <property type="entry name" value="PK_Tyr_Ser-Thr"/>
    <property type="match status" value="1"/>
</dbReference>
<dbReference type="InterPro" id="IPR011009">
    <property type="entry name" value="Kinase-like_dom_sf"/>
</dbReference>
<dbReference type="InterPro" id="IPR008271">
    <property type="entry name" value="Ser/Thr_kinase_AS"/>
</dbReference>
<comment type="caution">
    <text evidence="19">The sequence shown here is derived from an EMBL/GenBank/DDBJ whole genome shotgun (WGS) entry which is preliminary data.</text>
</comment>
<keyword evidence="11 16" id="KW-0067">ATP-binding</keyword>
<evidence type="ECO:0000256" key="4">
    <source>
        <dbReference type="ARBA" id="ARBA00022553"/>
    </source>
</evidence>
<keyword evidence="14" id="KW-0675">Receptor</keyword>
<keyword evidence="6 17" id="KW-0812">Transmembrane</keyword>
<evidence type="ECO:0000256" key="13">
    <source>
        <dbReference type="ARBA" id="ARBA00023136"/>
    </source>
</evidence>
<dbReference type="PROSITE" id="PS00107">
    <property type="entry name" value="PROTEIN_KINASE_ATP"/>
    <property type="match status" value="1"/>
</dbReference>
<feature type="transmembrane region" description="Helical" evidence="17">
    <location>
        <begin position="516"/>
        <end position="537"/>
    </location>
</feature>
<evidence type="ECO:0000313" key="19">
    <source>
        <dbReference type="EMBL" id="DAD37718.1"/>
    </source>
</evidence>
<dbReference type="Gene3D" id="2.60.120.430">
    <property type="entry name" value="Galactose-binding lectin"/>
    <property type="match status" value="1"/>
</dbReference>
<dbReference type="InterPro" id="IPR055414">
    <property type="entry name" value="LRR_R13L4/SHOC2-like"/>
</dbReference>
<evidence type="ECO:0000256" key="7">
    <source>
        <dbReference type="ARBA" id="ARBA00022729"/>
    </source>
</evidence>
<keyword evidence="13 17" id="KW-0472">Membrane</keyword>
<dbReference type="InterPro" id="IPR021720">
    <property type="entry name" value="Malectin_dom"/>
</dbReference>
<dbReference type="GO" id="GO:0005524">
    <property type="term" value="F:ATP binding"/>
    <property type="evidence" value="ECO:0007669"/>
    <property type="project" value="UniProtKB-UniRule"/>
</dbReference>
<sequence>MVLGDSFVVWTIGFSCLLAFAFGATGTTLVPDEVNALGQIARRLGKTNWDFSVDPCSGQSGWKTLHPLKGSENAVTCNCSSDNTVCHVTSILLKSQGLPGVLPPELVKLPYLREIDFTRNYLNGTIPPEWGSTKLEIISLQANRLSGSIPKELGNITTLQQLVLDHNYFSGVLPPELGNLVNLQRLLLSSNNLTGQLPDRLSNLVSLKDFRVSDNKFSGKIPSTIGNWMKLKKLEMQASGFEGPIPSEISILENLTDIRISDINGPDTSFPSLGKMNLTTLMLKSCNIIGELPPYLAKMRQLTTLDLSFNKLSGQINSSFDSLSTVYYVILAANMLSGPVPLPMLETGRNIDLSYNNFTIGSSGVPDCQDQNVNLFRSSFRNSSVGAVPCLKSSQCPEKRLYKLHINCGGKEAEVNGNKYEADQAAGGPSKFFKGNLVLKDFNIMDEAGGAGKAVIKEFPTVNVTTDTLEIRFYWAGKGTQRIPSAGNYGPLVSAISVEANFPPPPDGKRTMSAGVVAGVVISIVGFIFLVLGFLWWRGCLCNKSTMNKDLIGLDVQTGSFTLRQIKDATNNFDDGNKIGQGGFGSVYKGLLSDGTLVAVKKLSSKSKQGNREFLNEIGMISALHHPHLVKIYGCCTEGNQLLLVYEYMENNSLARALFGPEECHLKLDWPTRYKICIGIARGLAYLHEESTLKIVHRDIKATNILLDKDLNPKISDFGLAKLDEEENTHISTRVAGTFGYMAPEYAMRGHLTDKADIYSFGIVALEIVSGKSNSGFRPEEDVYLLDWVHILKEKGALIDIVDPMLGSEFNEEQVVGMINVALLCTNPSASLRPAMSSVVSMLEGQVSIQEFASDASFCDENLSFKAAIRRYKQNQDQSISESQTQSMLIDGPWSGSTAAQDLYPTDLDSRYWDHRE</sequence>